<dbReference type="Ensembl" id="ENSCJAT00000129478.1">
    <property type="protein sequence ID" value="ENSCJAP00000083927.1"/>
    <property type="gene ID" value="ENSCJAG00000080590.1"/>
</dbReference>
<dbReference type="GeneTree" id="ENSGT00950000185659"/>
<protein>
    <submittedName>
        <fullName evidence="2">Uncharacterized protein</fullName>
    </submittedName>
</protein>
<dbReference type="Proteomes" id="UP000008225">
    <property type="component" value="Chromosome 9"/>
</dbReference>
<reference evidence="2 3" key="1">
    <citation type="submission" date="2009-03" db="EMBL/GenBank/DDBJ databases">
        <authorList>
            <person name="Warren W."/>
            <person name="Ye L."/>
            <person name="Minx P."/>
            <person name="Worley K."/>
            <person name="Gibbs R."/>
            <person name="Wilson R.K."/>
        </authorList>
    </citation>
    <scope>NUCLEOTIDE SEQUENCE [LARGE SCALE GENOMIC DNA]</scope>
</reference>
<evidence type="ECO:0000313" key="2">
    <source>
        <dbReference type="Ensembl" id="ENSCJAP00000083927.1"/>
    </source>
</evidence>
<organism evidence="2 3">
    <name type="scientific">Callithrix jacchus</name>
    <name type="common">White-tufted-ear marmoset</name>
    <name type="synonym">Simia Jacchus</name>
    <dbReference type="NCBI Taxonomy" id="9483"/>
    <lineage>
        <taxon>Eukaryota</taxon>
        <taxon>Metazoa</taxon>
        <taxon>Chordata</taxon>
        <taxon>Craniata</taxon>
        <taxon>Vertebrata</taxon>
        <taxon>Euteleostomi</taxon>
        <taxon>Mammalia</taxon>
        <taxon>Eutheria</taxon>
        <taxon>Euarchontoglires</taxon>
        <taxon>Primates</taxon>
        <taxon>Haplorrhini</taxon>
        <taxon>Platyrrhini</taxon>
        <taxon>Cebidae</taxon>
        <taxon>Callitrichinae</taxon>
        <taxon>Callithrix</taxon>
        <taxon>Callithrix</taxon>
    </lineage>
</organism>
<dbReference type="AlphaFoldDB" id="A0A8I3W0J3"/>
<name>A0A8I3W0J3_CALJA</name>
<proteinExistence type="predicted"/>
<evidence type="ECO:0000256" key="1">
    <source>
        <dbReference type="SAM" id="MobiDB-lite"/>
    </source>
</evidence>
<feature type="compositionally biased region" description="Low complexity" evidence="1">
    <location>
        <begin position="43"/>
        <end position="52"/>
    </location>
</feature>
<accession>A0A8I3W0J3</accession>
<feature type="compositionally biased region" description="Basic and acidic residues" evidence="1">
    <location>
        <begin position="30"/>
        <end position="42"/>
    </location>
</feature>
<sequence length="216" mass="22607">MSACVPHGRNFRHTQPHDRLRCRAASARTPRGEPERNRERAVGRSAGWGSRRSGLRERGADAGDVRAAARRPVHLFVGACGQGADQRSRAARARVPAAEPLGLVPPAPDRLLLSLQGGVGRREKRLLEVPGIGKLEKGGRTEGGGIVCDRGAGKVGATWLNEGAAEVEALVALGREGFALGARAGAHEPWHGALCSPPLPADAGRRADCAAPEQSG</sequence>
<feature type="region of interest" description="Disordered" evidence="1">
    <location>
        <begin position="24"/>
        <end position="60"/>
    </location>
</feature>
<keyword evidence="3" id="KW-1185">Reference proteome</keyword>
<reference evidence="2" key="2">
    <citation type="submission" date="2025-08" db="UniProtKB">
        <authorList>
            <consortium name="Ensembl"/>
        </authorList>
    </citation>
    <scope>IDENTIFICATION</scope>
</reference>
<evidence type="ECO:0000313" key="3">
    <source>
        <dbReference type="Proteomes" id="UP000008225"/>
    </source>
</evidence>
<reference evidence="2" key="3">
    <citation type="submission" date="2025-09" db="UniProtKB">
        <authorList>
            <consortium name="Ensembl"/>
        </authorList>
    </citation>
    <scope>IDENTIFICATION</scope>
</reference>